<name>A0ABR9XME7_9SPHI</name>
<proteinExistence type="predicted"/>
<feature type="domain" description="NAD(P)-binding" evidence="1">
    <location>
        <begin position="9"/>
        <end position="123"/>
    </location>
</feature>
<dbReference type="RefSeq" id="WP_194107958.1">
    <property type="nucleotide sequence ID" value="NZ_JADFFM010000002.1"/>
</dbReference>
<organism evidence="2 3">
    <name type="scientific">Mucilaginibacter boryungensis</name>
    <dbReference type="NCBI Taxonomy" id="768480"/>
    <lineage>
        <taxon>Bacteria</taxon>
        <taxon>Pseudomonadati</taxon>
        <taxon>Bacteroidota</taxon>
        <taxon>Sphingobacteriia</taxon>
        <taxon>Sphingobacteriales</taxon>
        <taxon>Sphingobacteriaceae</taxon>
        <taxon>Mucilaginibacter</taxon>
    </lineage>
</organism>
<dbReference type="InterPro" id="IPR016040">
    <property type="entry name" value="NAD(P)-bd_dom"/>
</dbReference>
<sequence>MAKKAIIVGASGLIGSNLLQILLDEDYYEQVVIVVRRELPVKHEKLTQLIIDFDKLSDYSGQINGHAIFSCLGTTMSQTPDKNEYRKIDHDYPVQLAQLALQNGVKQFHLVSAVGANAKSSGFYLRLKGETENDIIKLGLPSLHIYRPSMLLGRKQKVRLMETIVSGIMRVIDPLLIGSLSKYHSISASVVARAMFMQSIDNETGTFIYQYKEIKQIK</sequence>
<reference evidence="2 3" key="1">
    <citation type="submission" date="2020-10" db="EMBL/GenBank/DDBJ databases">
        <title>Mucilaginibacter mali sp. nov., isolated from rhizosphere soil of apple orchard.</title>
        <authorList>
            <person name="Lee J.-S."/>
            <person name="Kim H.S."/>
            <person name="Kim J.-S."/>
        </authorList>
    </citation>
    <scope>NUCLEOTIDE SEQUENCE [LARGE SCALE GENOMIC DNA]</scope>
    <source>
        <strain evidence="2 3">KCTC 23157</strain>
    </source>
</reference>
<dbReference type="SUPFAM" id="SSF51735">
    <property type="entry name" value="NAD(P)-binding Rossmann-fold domains"/>
    <property type="match status" value="1"/>
</dbReference>
<dbReference type="InterPro" id="IPR036291">
    <property type="entry name" value="NAD(P)-bd_dom_sf"/>
</dbReference>
<dbReference type="Pfam" id="PF13460">
    <property type="entry name" value="NAD_binding_10"/>
    <property type="match status" value="1"/>
</dbReference>
<dbReference type="Gene3D" id="3.40.50.720">
    <property type="entry name" value="NAD(P)-binding Rossmann-like Domain"/>
    <property type="match status" value="1"/>
</dbReference>
<evidence type="ECO:0000313" key="3">
    <source>
        <dbReference type="Proteomes" id="UP000632774"/>
    </source>
</evidence>
<comment type="caution">
    <text evidence="2">The sequence shown here is derived from an EMBL/GenBank/DDBJ whole genome shotgun (WGS) entry which is preliminary data.</text>
</comment>
<dbReference type="Proteomes" id="UP000632774">
    <property type="component" value="Unassembled WGS sequence"/>
</dbReference>
<protein>
    <submittedName>
        <fullName evidence="2">Oxidoreductase</fullName>
    </submittedName>
</protein>
<keyword evidence="3" id="KW-1185">Reference proteome</keyword>
<dbReference type="CDD" id="cd05250">
    <property type="entry name" value="CC3_like_SDR_a"/>
    <property type="match status" value="1"/>
</dbReference>
<accession>A0ABR9XME7</accession>
<evidence type="ECO:0000259" key="1">
    <source>
        <dbReference type="Pfam" id="PF13460"/>
    </source>
</evidence>
<evidence type="ECO:0000313" key="2">
    <source>
        <dbReference type="EMBL" id="MBE9668562.1"/>
    </source>
</evidence>
<dbReference type="PANTHER" id="PTHR14097:SF7">
    <property type="entry name" value="OXIDOREDUCTASE HTATIP2"/>
    <property type="match status" value="1"/>
</dbReference>
<dbReference type="PANTHER" id="PTHR14097">
    <property type="entry name" value="OXIDOREDUCTASE HTATIP2"/>
    <property type="match status" value="1"/>
</dbReference>
<gene>
    <name evidence="2" type="ORF">IRJ18_19490</name>
</gene>
<dbReference type="EMBL" id="JADFFM010000002">
    <property type="protein sequence ID" value="MBE9668562.1"/>
    <property type="molecule type" value="Genomic_DNA"/>
</dbReference>